<dbReference type="Gene3D" id="3.30.870.10">
    <property type="entry name" value="Endonuclease Chain A"/>
    <property type="match status" value="2"/>
</dbReference>
<dbReference type="GO" id="GO:0005886">
    <property type="term" value="C:plasma membrane"/>
    <property type="evidence" value="ECO:0007669"/>
    <property type="project" value="UniProtKB-SubCell"/>
</dbReference>
<reference evidence="10 11" key="1">
    <citation type="submission" date="2020-07" db="EMBL/GenBank/DDBJ databases">
        <title>Novel species isolated from subtropical streams in China.</title>
        <authorList>
            <person name="Lu H."/>
        </authorList>
    </citation>
    <scope>NUCLEOTIDE SEQUENCE [LARGE SCALE GENOMIC DNA]</scope>
    <source>
        <strain evidence="10 11">LX20W</strain>
    </source>
</reference>
<sequence>MRALLLRFAAVRGAFATRLTWREGPRWLRWLPVVLLCSAVGSCATLPDVQQLGNTLTPAAAPTVNGAHGPLSDDHALTLLRKRWPRNTLDLQAAAALEEAATGVPLIAGNKCTLLYDGPQTMAAMSAAIAAATDHINLETYIFEQDALGRQFADLLIERQRQGITVNILYDSVGTLDVPDAFFERMRAAGIHLVAFNPVNPARLHGDDWRINNRDHRKLLIVDGKVAFTGGLNISGSYSRSSLFRSRPPADAAQLGWRDTEVRVEGPAVAAFQWVFLRTWSGQDAADLPDAHYFPPPVRAGDKIVRVLASDPGGKFEIYKAYNLAIQQARRSIHLTSAYFVPDPQTVAALAAAARRGVDVRIVVPGKTDLGLVLYAGRASYEDLLAAGVHIHAMKQAILHAKTAVIDGTWSTVGSTNIDTRSFLHNSELNVVVLGDSFGAEMESAFREDLRDSIEITPQAWRARPLGERLREWLARIMAYWL</sequence>
<dbReference type="InterPro" id="IPR025202">
    <property type="entry name" value="PLD-like_dom"/>
</dbReference>
<evidence type="ECO:0000256" key="2">
    <source>
        <dbReference type="ARBA" id="ARBA00022475"/>
    </source>
</evidence>
<evidence type="ECO:0000313" key="11">
    <source>
        <dbReference type="Proteomes" id="UP000534388"/>
    </source>
</evidence>
<dbReference type="PANTHER" id="PTHR21248:SF22">
    <property type="entry name" value="PHOSPHOLIPASE D"/>
    <property type="match status" value="1"/>
</dbReference>
<dbReference type="InterPro" id="IPR022924">
    <property type="entry name" value="Cardiolipin_synthase"/>
</dbReference>
<feature type="domain" description="PLD phosphodiesterase" evidence="9">
    <location>
        <begin position="211"/>
        <end position="238"/>
    </location>
</feature>
<evidence type="ECO:0000256" key="3">
    <source>
        <dbReference type="ARBA" id="ARBA00022679"/>
    </source>
</evidence>
<keyword evidence="5" id="KW-0677">Repeat</keyword>
<accession>A0A7W2EP99</accession>
<dbReference type="InterPro" id="IPR001736">
    <property type="entry name" value="PLipase_D/transphosphatidylase"/>
</dbReference>
<dbReference type="AlphaFoldDB" id="A0A7W2EP99"/>
<comment type="caution">
    <text evidence="10">The sequence shown here is derived from an EMBL/GenBank/DDBJ whole genome shotgun (WGS) entry which is preliminary data.</text>
</comment>
<organism evidence="10 11">
    <name type="scientific">Rugamonas brunnea</name>
    <dbReference type="NCBI Taxonomy" id="2758569"/>
    <lineage>
        <taxon>Bacteria</taxon>
        <taxon>Pseudomonadati</taxon>
        <taxon>Pseudomonadota</taxon>
        <taxon>Betaproteobacteria</taxon>
        <taxon>Burkholderiales</taxon>
        <taxon>Oxalobacteraceae</taxon>
        <taxon>Telluria group</taxon>
        <taxon>Rugamonas</taxon>
    </lineage>
</organism>
<dbReference type="CDD" id="cd09159">
    <property type="entry name" value="PLDc_ybhO_like_2"/>
    <property type="match status" value="1"/>
</dbReference>
<keyword evidence="2" id="KW-1003">Cell membrane</keyword>
<evidence type="ECO:0000313" key="10">
    <source>
        <dbReference type="EMBL" id="MBA5636051.1"/>
    </source>
</evidence>
<dbReference type="GO" id="GO:0032049">
    <property type="term" value="P:cardiolipin biosynthetic process"/>
    <property type="evidence" value="ECO:0007669"/>
    <property type="project" value="UniProtKB-UniRule"/>
</dbReference>
<evidence type="ECO:0000256" key="4">
    <source>
        <dbReference type="ARBA" id="ARBA00022692"/>
    </source>
</evidence>
<comment type="subcellular location">
    <subcellularLocation>
        <location evidence="1">Cell membrane</location>
    </subcellularLocation>
</comment>
<dbReference type="CDD" id="cd09110">
    <property type="entry name" value="PLDc_CLS_1"/>
    <property type="match status" value="1"/>
</dbReference>
<dbReference type="SMART" id="SM00155">
    <property type="entry name" value="PLDc"/>
    <property type="match status" value="2"/>
</dbReference>
<evidence type="ECO:0000256" key="5">
    <source>
        <dbReference type="ARBA" id="ARBA00022737"/>
    </source>
</evidence>
<dbReference type="PROSITE" id="PS50035">
    <property type="entry name" value="PLD"/>
    <property type="match status" value="2"/>
</dbReference>
<evidence type="ECO:0000256" key="1">
    <source>
        <dbReference type="ARBA" id="ARBA00004236"/>
    </source>
</evidence>
<keyword evidence="6" id="KW-1133">Transmembrane helix</keyword>
<gene>
    <name evidence="10" type="primary">cls</name>
    <name evidence="10" type="ORF">H3H37_03175</name>
</gene>
<dbReference type="EMBL" id="JACEZT010000001">
    <property type="protein sequence ID" value="MBA5636051.1"/>
    <property type="molecule type" value="Genomic_DNA"/>
</dbReference>
<keyword evidence="11" id="KW-1185">Reference proteome</keyword>
<dbReference type="Pfam" id="PF13091">
    <property type="entry name" value="PLDc_2"/>
    <property type="match status" value="2"/>
</dbReference>
<keyword evidence="3" id="KW-0808">Transferase</keyword>
<evidence type="ECO:0000256" key="7">
    <source>
        <dbReference type="ARBA" id="ARBA00023136"/>
    </source>
</evidence>
<evidence type="ECO:0000256" key="8">
    <source>
        <dbReference type="NCBIfam" id="TIGR04265"/>
    </source>
</evidence>
<evidence type="ECO:0000256" key="6">
    <source>
        <dbReference type="ARBA" id="ARBA00022989"/>
    </source>
</evidence>
<dbReference type="EC" id="2.7.8.-" evidence="8"/>
<dbReference type="Proteomes" id="UP000534388">
    <property type="component" value="Unassembled WGS sequence"/>
</dbReference>
<dbReference type="NCBIfam" id="TIGR04265">
    <property type="entry name" value="bac_cardiolipin"/>
    <property type="match status" value="1"/>
</dbReference>
<keyword evidence="7" id="KW-0472">Membrane</keyword>
<dbReference type="RefSeq" id="WP_182160106.1">
    <property type="nucleotide sequence ID" value="NZ_JACEZT010000001.1"/>
</dbReference>
<feature type="domain" description="PLD phosphodiesterase" evidence="9">
    <location>
        <begin position="395"/>
        <end position="422"/>
    </location>
</feature>
<dbReference type="PANTHER" id="PTHR21248">
    <property type="entry name" value="CARDIOLIPIN SYNTHASE"/>
    <property type="match status" value="1"/>
</dbReference>
<protein>
    <recommendedName>
        <fullName evidence="8">Cardiolipin synthase</fullName>
        <ecNumber evidence="8">2.7.8.-</ecNumber>
    </recommendedName>
</protein>
<evidence type="ECO:0000259" key="9">
    <source>
        <dbReference type="PROSITE" id="PS50035"/>
    </source>
</evidence>
<keyword evidence="4" id="KW-0812">Transmembrane</keyword>
<name>A0A7W2EP99_9BURK</name>
<dbReference type="SUPFAM" id="SSF56024">
    <property type="entry name" value="Phospholipase D/nuclease"/>
    <property type="match status" value="2"/>
</dbReference>
<dbReference type="GO" id="GO:0008808">
    <property type="term" value="F:cardiolipin synthase activity"/>
    <property type="evidence" value="ECO:0007669"/>
    <property type="project" value="UniProtKB-UniRule"/>
</dbReference>
<proteinExistence type="predicted"/>